<gene>
    <name evidence="5" type="ORF">SAMN02745910_00987</name>
</gene>
<evidence type="ECO:0000256" key="2">
    <source>
        <dbReference type="ARBA" id="ARBA00023125"/>
    </source>
</evidence>
<dbReference type="Pfam" id="PF00392">
    <property type="entry name" value="GntR"/>
    <property type="match status" value="1"/>
</dbReference>
<dbReference type="GeneID" id="93709727"/>
<feature type="domain" description="HTH gntR-type" evidence="4">
    <location>
        <begin position="9"/>
        <end position="77"/>
    </location>
</feature>
<dbReference type="InterPro" id="IPR036390">
    <property type="entry name" value="WH_DNA-bd_sf"/>
</dbReference>
<dbReference type="Pfam" id="PF07729">
    <property type="entry name" value="FCD"/>
    <property type="match status" value="1"/>
</dbReference>
<dbReference type="EMBL" id="FOXX01000002">
    <property type="protein sequence ID" value="SFQ33917.1"/>
    <property type="molecule type" value="Genomic_DNA"/>
</dbReference>
<keyword evidence="5" id="KW-0670">Pyruvate</keyword>
<dbReference type="Proteomes" id="UP000182762">
    <property type="component" value="Unassembled WGS sequence"/>
</dbReference>
<accession>A0A1I5XQA2</accession>
<dbReference type="SUPFAM" id="SSF48008">
    <property type="entry name" value="GntR ligand-binding domain-like"/>
    <property type="match status" value="1"/>
</dbReference>
<evidence type="ECO:0000259" key="4">
    <source>
        <dbReference type="PROSITE" id="PS50949"/>
    </source>
</evidence>
<dbReference type="InterPro" id="IPR036388">
    <property type="entry name" value="WH-like_DNA-bd_sf"/>
</dbReference>
<keyword evidence="3" id="KW-0804">Transcription</keyword>
<name>A0A1I5XQA2_9BACI</name>
<dbReference type="PRINTS" id="PR00035">
    <property type="entry name" value="HTHGNTR"/>
</dbReference>
<dbReference type="SUPFAM" id="SSF46785">
    <property type="entry name" value="Winged helix' DNA-binding domain"/>
    <property type="match status" value="1"/>
</dbReference>
<evidence type="ECO:0000256" key="1">
    <source>
        <dbReference type="ARBA" id="ARBA00023015"/>
    </source>
</evidence>
<reference evidence="5 6" key="1">
    <citation type="submission" date="2016-10" db="EMBL/GenBank/DDBJ databases">
        <authorList>
            <person name="Varghese N."/>
            <person name="Submissions S."/>
        </authorList>
    </citation>
    <scope>NUCLEOTIDE SEQUENCE [LARGE SCALE GENOMIC DNA]</scope>
    <source>
        <strain evidence="5 6">DSM 13796</strain>
    </source>
</reference>
<dbReference type="InterPro" id="IPR000524">
    <property type="entry name" value="Tscrpt_reg_HTH_GntR"/>
</dbReference>
<evidence type="ECO:0000313" key="6">
    <source>
        <dbReference type="Proteomes" id="UP000182762"/>
    </source>
</evidence>
<protein>
    <submittedName>
        <fullName evidence="5">GntR family transcriptional regulator, transcriptional repressor for pyruvate dehydrogenase complex</fullName>
    </submittedName>
</protein>
<keyword evidence="1" id="KW-0805">Transcription regulation</keyword>
<dbReference type="PANTHER" id="PTHR43537">
    <property type="entry name" value="TRANSCRIPTIONAL REGULATOR, GNTR FAMILY"/>
    <property type="match status" value="1"/>
</dbReference>
<keyword evidence="6" id="KW-1185">Reference proteome</keyword>
<keyword evidence="2" id="KW-0238">DNA-binding</keyword>
<sequence>MEYKKIKPRKIYEQVAEELLLNIKNGDLKPGDKLDSVWQLAENFQVGRSAIREALSALRAMGLIEMRQGEGTFVREFDPSMISLPITTAVLMKKEDIENLLEVRKVLEVGASGAAASKRTEEDLINMKNILEKMMNSVGDEELGEKADFQFHLAVAKASQNPLLVGLMNNVGEMMLQSMRETRRVWLYSKETTSQRLYDEHMQIYKAIEAMDVRRAQDLMISHLMSVEAVLLENVVEEK</sequence>
<dbReference type="RefSeq" id="WP_061803463.1">
    <property type="nucleotide sequence ID" value="NZ_FOXX01000002.1"/>
</dbReference>
<dbReference type="Gene3D" id="1.20.120.530">
    <property type="entry name" value="GntR ligand-binding domain-like"/>
    <property type="match status" value="1"/>
</dbReference>
<dbReference type="SMART" id="SM00895">
    <property type="entry name" value="FCD"/>
    <property type="match status" value="1"/>
</dbReference>
<comment type="caution">
    <text evidence="5">The sequence shown here is derived from an EMBL/GenBank/DDBJ whole genome shotgun (WGS) entry which is preliminary data.</text>
</comment>
<dbReference type="SMART" id="SM00345">
    <property type="entry name" value="HTH_GNTR"/>
    <property type="match status" value="1"/>
</dbReference>
<dbReference type="PANTHER" id="PTHR43537:SF5">
    <property type="entry name" value="UXU OPERON TRANSCRIPTIONAL REGULATOR"/>
    <property type="match status" value="1"/>
</dbReference>
<dbReference type="InterPro" id="IPR011711">
    <property type="entry name" value="GntR_C"/>
</dbReference>
<organism evidence="5 6">
    <name type="scientific">Priestia endophytica DSM 13796</name>
    <dbReference type="NCBI Taxonomy" id="1121089"/>
    <lineage>
        <taxon>Bacteria</taxon>
        <taxon>Bacillati</taxon>
        <taxon>Bacillota</taxon>
        <taxon>Bacilli</taxon>
        <taxon>Bacillales</taxon>
        <taxon>Bacillaceae</taxon>
        <taxon>Priestia</taxon>
    </lineage>
</organism>
<dbReference type="PROSITE" id="PS50949">
    <property type="entry name" value="HTH_GNTR"/>
    <property type="match status" value="1"/>
</dbReference>
<proteinExistence type="predicted"/>
<dbReference type="Gene3D" id="1.10.10.10">
    <property type="entry name" value="Winged helix-like DNA-binding domain superfamily/Winged helix DNA-binding domain"/>
    <property type="match status" value="1"/>
</dbReference>
<evidence type="ECO:0000256" key="3">
    <source>
        <dbReference type="ARBA" id="ARBA00023163"/>
    </source>
</evidence>
<evidence type="ECO:0000313" key="5">
    <source>
        <dbReference type="EMBL" id="SFQ33917.1"/>
    </source>
</evidence>
<dbReference type="CDD" id="cd07377">
    <property type="entry name" value="WHTH_GntR"/>
    <property type="match status" value="1"/>
</dbReference>
<dbReference type="InterPro" id="IPR008920">
    <property type="entry name" value="TF_FadR/GntR_C"/>
</dbReference>